<organism evidence="2 3">
    <name type="scientific">Vibrio stylophorae</name>
    <dbReference type="NCBI Taxonomy" id="659351"/>
    <lineage>
        <taxon>Bacteria</taxon>
        <taxon>Pseudomonadati</taxon>
        <taxon>Pseudomonadota</taxon>
        <taxon>Gammaproteobacteria</taxon>
        <taxon>Vibrionales</taxon>
        <taxon>Vibrionaceae</taxon>
        <taxon>Vibrio</taxon>
    </lineage>
</organism>
<evidence type="ECO:0000313" key="2">
    <source>
        <dbReference type="EMBL" id="CAH0532894.1"/>
    </source>
</evidence>
<sequence length="166" mass="18066">MNPVIPPLNKAVVHAQIMAMLEQIHCNAQSATQTAIDAATSEETVAEHKYDTFSLEASYLAHGQAMRVQQCAQDIVSYQGMVLRDFDQDSPIALGALVTLEDQASQLHHYFIGPAAGGIELAGPPKVTVITPQSPLAQAMLGLKLDDEVRWQRGEQWLLMDVVAIC</sequence>
<dbReference type="Gene3D" id="3.10.50.30">
    <property type="entry name" value="Transcription elongation factor, GreA/GreB, C-terminal domain"/>
    <property type="match status" value="1"/>
</dbReference>
<evidence type="ECO:0000313" key="3">
    <source>
        <dbReference type="Proteomes" id="UP000838672"/>
    </source>
</evidence>
<evidence type="ECO:0000259" key="1">
    <source>
        <dbReference type="Pfam" id="PF01272"/>
    </source>
</evidence>
<feature type="domain" description="Transcription elongation factor GreA/GreB C-terminal" evidence="1">
    <location>
        <begin position="92"/>
        <end position="156"/>
    </location>
</feature>
<proteinExistence type="predicted"/>
<dbReference type="Proteomes" id="UP000838672">
    <property type="component" value="Unassembled WGS sequence"/>
</dbReference>
<dbReference type="EMBL" id="CAKLDI010000001">
    <property type="protein sequence ID" value="CAH0532894.1"/>
    <property type="molecule type" value="Genomic_DNA"/>
</dbReference>
<dbReference type="SUPFAM" id="SSF54534">
    <property type="entry name" value="FKBP-like"/>
    <property type="match status" value="1"/>
</dbReference>
<comment type="caution">
    <text evidence="2">The sequence shown here is derived from an EMBL/GenBank/DDBJ whole genome shotgun (WGS) entry which is preliminary data.</text>
</comment>
<dbReference type="InterPro" id="IPR001437">
    <property type="entry name" value="Tscrpt_elong_fac_GreA/B_C"/>
</dbReference>
<dbReference type="Pfam" id="PF01272">
    <property type="entry name" value="GreA_GreB"/>
    <property type="match status" value="1"/>
</dbReference>
<name>A0ABN8DRR7_9VIBR</name>
<reference evidence="2" key="1">
    <citation type="submission" date="2021-11" db="EMBL/GenBank/DDBJ databases">
        <authorList>
            <person name="Rodrigo-Torres L."/>
            <person name="Arahal R. D."/>
            <person name="Lucena T."/>
        </authorList>
    </citation>
    <scope>NUCLEOTIDE SEQUENCE</scope>
    <source>
        <strain evidence="2">CECT 7929</strain>
    </source>
</reference>
<gene>
    <name evidence="2" type="ORF">VST7929_00741</name>
</gene>
<dbReference type="InterPro" id="IPR036953">
    <property type="entry name" value="GreA/GreB_C_sf"/>
</dbReference>
<accession>A0ABN8DRR7</accession>
<protein>
    <recommendedName>
        <fullName evidence="1">Transcription elongation factor GreA/GreB C-terminal domain-containing protein</fullName>
    </recommendedName>
</protein>
<keyword evidence="3" id="KW-1185">Reference proteome</keyword>